<comment type="catalytic activity">
    <reaction evidence="9 10">
        <text>tRNA(Tyr) + L-tyrosine + ATP = L-tyrosyl-tRNA(Tyr) + AMP + diphosphate + H(+)</text>
        <dbReference type="Rhea" id="RHEA:10220"/>
        <dbReference type="Rhea" id="RHEA-COMP:9706"/>
        <dbReference type="Rhea" id="RHEA-COMP:9707"/>
        <dbReference type="ChEBI" id="CHEBI:15378"/>
        <dbReference type="ChEBI" id="CHEBI:30616"/>
        <dbReference type="ChEBI" id="CHEBI:33019"/>
        <dbReference type="ChEBI" id="CHEBI:58315"/>
        <dbReference type="ChEBI" id="CHEBI:78442"/>
        <dbReference type="ChEBI" id="CHEBI:78536"/>
        <dbReference type="ChEBI" id="CHEBI:456215"/>
        <dbReference type="EC" id="6.1.1.1"/>
    </reaction>
</comment>
<dbReference type="FunFam" id="3.40.50.620:FF:000061">
    <property type="entry name" value="Tyrosine--tRNA ligase"/>
    <property type="match status" value="1"/>
</dbReference>
<dbReference type="NCBIfam" id="TIGR00234">
    <property type="entry name" value="tyrS"/>
    <property type="match status" value="1"/>
</dbReference>
<dbReference type="GO" id="GO:0004831">
    <property type="term" value="F:tyrosine-tRNA ligase activity"/>
    <property type="evidence" value="ECO:0007669"/>
    <property type="project" value="UniProtKB-UniRule"/>
</dbReference>
<comment type="subcellular location">
    <subcellularLocation>
        <location evidence="10">Cytoplasm</location>
    </subcellularLocation>
</comment>
<evidence type="ECO:0000256" key="9">
    <source>
        <dbReference type="ARBA" id="ARBA00048248"/>
    </source>
</evidence>
<keyword evidence="8 10" id="KW-0030">Aminoacyl-tRNA synthetase</keyword>
<dbReference type="PRINTS" id="PR01040">
    <property type="entry name" value="TRNASYNTHTYR"/>
</dbReference>
<evidence type="ECO:0000256" key="1">
    <source>
        <dbReference type="ARBA" id="ARBA00011738"/>
    </source>
</evidence>
<dbReference type="OrthoDB" id="9804243at2"/>
<evidence type="ECO:0000256" key="11">
    <source>
        <dbReference type="PROSITE-ProRule" id="PRU00182"/>
    </source>
</evidence>
<dbReference type="Pfam" id="PF00579">
    <property type="entry name" value="tRNA-synt_1b"/>
    <property type="match status" value="1"/>
</dbReference>
<keyword evidence="7 10" id="KW-0648">Protein biosynthesis</keyword>
<sequence>MNLEQALAEIGRGTEEILLEDELAKKIASGKQLVVKAGFDPTAPDLHLGHTVLMNKMRQFQDMGHKVVFLIGDFTGLIGDPTGKSATRPPLTVDEIAANAQTYKEQVFKILDPDKTEIRFNSEWFGEKGADFMIKLAGKLSVARMLERDDFKKRFKANQSISIHEFLYPLVQGYDSVALEADIELGGTDQKFNLLMGRELQKGEGQEPQTVIMTPLLEGLDGEKKMSKSLGNYVGVSEAPGTMYQKIVSIPDSLMWRWYELLSFKSLDDIAQLKQSVDQGANPRDIKIELAKEIVARFHGEEAAANAHKGAGNIVVEGEVPEGTPEVIVELEGQEDLPIGALINKADLATNSAQAKDMLKNGRVKVEWQVVEPSLKLGPGKYLIQAGKKKIAWVTVQ</sequence>
<dbReference type="PROSITE" id="PS00178">
    <property type="entry name" value="AA_TRNA_LIGASE_I"/>
    <property type="match status" value="1"/>
</dbReference>
<dbReference type="InterPro" id="IPR036986">
    <property type="entry name" value="S4_RNA-bd_sf"/>
</dbReference>
<organism evidence="12 13">
    <name type="scientific">Reinekea thalattae</name>
    <dbReference type="NCBI Taxonomy" id="2593301"/>
    <lineage>
        <taxon>Bacteria</taxon>
        <taxon>Pseudomonadati</taxon>
        <taxon>Pseudomonadota</taxon>
        <taxon>Gammaproteobacteria</taxon>
        <taxon>Oceanospirillales</taxon>
        <taxon>Saccharospirillaceae</taxon>
        <taxon>Reinekea</taxon>
    </lineage>
</organism>
<dbReference type="GO" id="GO:0006437">
    <property type="term" value="P:tyrosyl-tRNA aminoacylation"/>
    <property type="evidence" value="ECO:0007669"/>
    <property type="project" value="UniProtKB-UniRule"/>
</dbReference>
<comment type="similarity">
    <text evidence="10">Belongs to the class-I aminoacyl-tRNA synthetase family. TyrS type 2 subfamily.</text>
</comment>
<dbReference type="GO" id="GO:0005829">
    <property type="term" value="C:cytosol"/>
    <property type="evidence" value="ECO:0007669"/>
    <property type="project" value="TreeGrafter"/>
</dbReference>
<feature type="short sequence motif" description="'HIGH' region" evidence="10">
    <location>
        <begin position="41"/>
        <end position="50"/>
    </location>
</feature>
<dbReference type="InterPro" id="IPR024088">
    <property type="entry name" value="Tyr-tRNA-ligase_bac-type"/>
</dbReference>
<dbReference type="FunFam" id="1.10.240.10:FF:000006">
    <property type="entry name" value="Tyrosine--tRNA ligase"/>
    <property type="match status" value="1"/>
</dbReference>
<dbReference type="SUPFAM" id="SSF55174">
    <property type="entry name" value="Alpha-L RNA-binding motif"/>
    <property type="match status" value="1"/>
</dbReference>
<keyword evidence="13" id="KW-1185">Reference proteome</keyword>
<evidence type="ECO:0000256" key="3">
    <source>
        <dbReference type="ARBA" id="ARBA00022598"/>
    </source>
</evidence>
<feature type="binding site" evidence="10">
    <location>
        <position position="228"/>
    </location>
    <ligand>
        <name>ATP</name>
        <dbReference type="ChEBI" id="CHEBI:30616"/>
    </ligand>
</feature>
<dbReference type="Proteomes" id="UP000321764">
    <property type="component" value="Unassembled WGS sequence"/>
</dbReference>
<accession>A0A5C8ZBU1</accession>
<evidence type="ECO:0000256" key="7">
    <source>
        <dbReference type="ARBA" id="ARBA00022917"/>
    </source>
</evidence>
<proteinExistence type="inferred from homology"/>
<dbReference type="GO" id="GO:0003723">
    <property type="term" value="F:RNA binding"/>
    <property type="evidence" value="ECO:0007669"/>
    <property type="project" value="UniProtKB-KW"/>
</dbReference>
<dbReference type="SUPFAM" id="SSF52374">
    <property type="entry name" value="Nucleotidylyl transferase"/>
    <property type="match status" value="1"/>
</dbReference>
<evidence type="ECO:0000256" key="8">
    <source>
        <dbReference type="ARBA" id="ARBA00023146"/>
    </source>
</evidence>
<dbReference type="GO" id="GO:0005524">
    <property type="term" value="F:ATP binding"/>
    <property type="evidence" value="ECO:0007669"/>
    <property type="project" value="UniProtKB-UniRule"/>
</dbReference>
<feature type="short sequence motif" description="'KMSKS' region" evidence="10">
    <location>
        <begin position="225"/>
        <end position="229"/>
    </location>
</feature>
<evidence type="ECO:0000313" key="13">
    <source>
        <dbReference type="Proteomes" id="UP000321764"/>
    </source>
</evidence>
<dbReference type="PROSITE" id="PS50889">
    <property type="entry name" value="S4"/>
    <property type="match status" value="1"/>
</dbReference>
<dbReference type="Gene3D" id="3.40.50.620">
    <property type="entry name" value="HUPs"/>
    <property type="match status" value="1"/>
</dbReference>
<keyword evidence="5 10" id="KW-0067">ATP-binding</keyword>
<evidence type="ECO:0000256" key="6">
    <source>
        <dbReference type="ARBA" id="ARBA00022884"/>
    </source>
</evidence>
<dbReference type="InterPro" id="IPR014729">
    <property type="entry name" value="Rossmann-like_a/b/a_fold"/>
</dbReference>
<comment type="subunit">
    <text evidence="1 10">Homodimer.</text>
</comment>
<comment type="caution">
    <text evidence="12">The sequence shown here is derived from an EMBL/GenBank/DDBJ whole genome shotgun (WGS) entry which is preliminary data.</text>
</comment>
<reference evidence="12 13" key="1">
    <citation type="submission" date="2019-07" db="EMBL/GenBank/DDBJ databases">
        <title>Reinekea sp. strain SSH23 genome sequencing and assembly.</title>
        <authorList>
            <person name="Kim I."/>
        </authorList>
    </citation>
    <scope>NUCLEOTIDE SEQUENCE [LARGE SCALE GENOMIC DNA]</scope>
    <source>
        <strain evidence="12 13">SSH23</strain>
    </source>
</reference>
<dbReference type="CDD" id="cd00805">
    <property type="entry name" value="TyrRS_core"/>
    <property type="match status" value="1"/>
</dbReference>
<gene>
    <name evidence="10" type="primary">tyrS</name>
    <name evidence="12" type="ORF">FME95_10335</name>
</gene>
<dbReference type="PANTHER" id="PTHR11766:SF1">
    <property type="entry name" value="TYROSINE--TRNA LIGASE"/>
    <property type="match status" value="1"/>
</dbReference>
<dbReference type="PANTHER" id="PTHR11766">
    <property type="entry name" value="TYROSYL-TRNA SYNTHETASE"/>
    <property type="match status" value="1"/>
</dbReference>
<dbReference type="HAMAP" id="MF_02007">
    <property type="entry name" value="Tyr_tRNA_synth_type2"/>
    <property type="match status" value="1"/>
</dbReference>
<dbReference type="Gene3D" id="3.10.290.10">
    <property type="entry name" value="RNA-binding S4 domain"/>
    <property type="match status" value="1"/>
</dbReference>
<evidence type="ECO:0000313" key="12">
    <source>
        <dbReference type="EMBL" id="TXR54904.1"/>
    </source>
</evidence>
<protein>
    <recommendedName>
        <fullName evidence="10">Tyrosine--tRNA ligase</fullName>
        <ecNumber evidence="10">6.1.1.1</ecNumber>
    </recommendedName>
    <alternativeName>
        <fullName evidence="10">Tyrosyl-tRNA synthetase</fullName>
        <shortName evidence="10">TyrRS</shortName>
    </alternativeName>
</protein>
<dbReference type="EC" id="6.1.1.1" evidence="10"/>
<evidence type="ECO:0000256" key="2">
    <source>
        <dbReference type="ARBA" id="ARBA00022490"/>
    </source>
</evidence>
<dbReference type="AlphaFoldDB" id="A0A5C8ZBU1"/>
<dbReference type="RefSeq" id="WP_147714304.1">
    <property type="nucleotide sequence ID" value="NZ_VKAD01000001.1"/>
</dbReference>
<dbReference type="InterPro" id="IPR002307">
    <property type="entry name" value="Tyr-tRNA-ligase"/>
</dbReference>
<evidence type="ECO:0000256" key="5">
    <source>
        <dbReference type="ARBA" id="ARBA00022840"/>
    </source>
</evidence>
<dbReference type="EMBL" id="VKAD01000001">
    <property type="protein sequence ID" value="TXR54904.1"/>
    <property type="molecule type" value="Genomic_DNA"/>
</dbReference>
<dbReference type="InterPro" id="IPR024108">
    <property type="entry name" value="Tyr-tRNA-ligase_bac_2"/>
</dbReference>
<keyword evidence="3 10" id="KW-0436">Ligase</keyword>
<evidence type="ECO:0000256" key="10">
    <source>
        <dbReference type="HAMAP-Rule" id="MF_02007"/>
    </source>
</evidence>
<keyword evidence="4 10" id="KW-0547">Nucleotide-binding</keyword>
<dbReference type="Gene3D" id="1.10.240.10">
    <property type="entry name" value="Tyrosyl-Transfer RNA Synthetase"/>
    <property type="match status" value="1"/>
</dbReference>
<dbReference type="InterPro" id="IPR002305">
    <property type="entry name" value="aa-tRNA-synth_Ic"/>
</dbReference>
<keyword evidence="2 10" id="KW-0963">Cytoplasm</keyword>
<keyword evidence="6 11" id="KW-0694">RNA-binding</keyword>
<name>A0A5C8ZBU1_9GAMM</name>
<comment type="function">
    <text evidence="10">Catalyzes the attachment of tyrosine to tRNA(Tyr) in a two-step reaction: tyrosine is first activated by ATP to form Tyr-AMP and then transferred to the acceptor end of tRNA(Tyr).</text>
</comment>
<dbReference type="InterPro" id="IPR001412">
    <property type="entry name" value="aa-tRNA-synth_I_CS"/>
</dbReference>
<evidence type="ECO:0000256" key="4">
    <source>
        <dbReference type="ARBA" id="ARBA00022741"/>
    </source>
</evidence>